<sequence>MASSTENDASSDAYGLTRDEVESKRLNAQHNVWKTNIGHLLHPRIQSDLAESPCIGDIGTGTGVWVVDLASEMAGDGKAARYQGLDISPSQFPSSPPDGVVFSTFNLLEPVPAHMQATFDVIHLRLLVLGLPRNTWKLACENILSLLKPGGWVQWEEADFARIKVVQNMPGVSISAARELTEQILHHGRKSGQGWDDVQNLASTMSSVGFRDVSVDLFSSDRVASTREGFNDSTIGALAGMIKMFVKADGEASFWNEAGAQLHADAASELADSKAYYRAEINVVYARKTI</sequence>
<dbReference type="InterPro" id="IPR029063">
    <property type="entry name" value="SAM-dependent_MTases_sf"/>
</dbReference>
<dbReference type="SUPFAM" id="SSF53335">
    <property type="entry name" value="S-adenosyl-L-methionine-dependent methyltransferases"/>
    <property type="match status" value="1"/>
</dbReference>
<dbReference type="CDD" id="cd02440">
    <property type="entry name" value="AdoMet_MTases"/>
    <property type="match status" value="1"/>
</dbReference>
<accession>A0A9P8G7A5</accession>
<dbReference type="Proteomes" id="UP000767238">
    <property type="component" value="Unassembled WGS sequence"/>
</dbReference>
<dbReference type="Gene3D" id="3.40.50.150">
    <property type="entry name" value="Vaccinia Virus protein VP39"/>
    <property type="match status" value="1"/>
</dbReference>
<dbReference type="AlphaFoldDB" id="A0A9P8G7A5"/>
<reference evidence="1" key="1">
    <citation type="journal article" date="2021" name="J Fungi (Basel)">
        <title>Virulence traits and population genomics of the black yeast Aureobasidium melanogenum.</title>
        <authorList>
            <person name="Cernosa A."/>
            <person name="Sun X."/>
            <person name="Gostincar C."/>
            <person name="Fang C."/>
            <person name="Gunde-Cimerman N."/>
            <person name="Song Z."/>
        </authorList>
    </citation>
    <scope>NUCLEOTIDE SEQUENCE</scope>
    <source>
        <strain evidence="1">EXF-8016</strain>
    </source>
</reference>
<dbReference type="Pfam" id="PF13489">
    <property type="entry name" value="Methyltransf_23"/>
    <property type="match status" value="1"/>
</dbReference>
<organism evidence="1 2">
    <name type="scientific">Aureobasidium melanogenum</name>
    <name type="common">Aureobasidium pullulans var. melanogenum</name>
    <dbReference type="NCBI Taxonomy" id="46634"/>
    <lineage>
        <taxon>Eukaryota</taxon>
        <taxon>Fungi</taxon>
        <taxon>Dikarya</taxon>
        <taxon>Ascomycota</taxon>
        <taxon>Pezizomycotina</taxon>
        <taxon>Dothideomycetes</taxon>
        <taxon>Dothideomycetidae</taxon>
        <taxon>Dothideales</taxon>
        <taxon>Saccotheciaceae</taxon>
        <taxon>Aureobasidium</taxon>
    </lineage>
</organism>
<gene>
    <name evidence="1" type="ORF">KCV03_g9542</name>
</gene>
<evidence type="ECO:0008006" key="3">
    <source>
        <dbReference type="Google" id="ProtNLM"/>
    </source>
</evidence>
<evidence type="ECO:0000313" key="1">
    <source>
        <dbReference type="EMBL" id="KAH0211931.1"/>
    </source>
</evidence>
<feature type="non-terminal residue" evidence="1">
    <location>
        <position position="290"/>
    </location>
</feature>
<reference evidence="1" key="2">
    <citation type="submission" date="2021-08" db="EMBL/GenBank/DDBJ databases">
        <authorList>
            <person name="Gostincar C."/>
            <person name="Sun X."/>
            <person name="Song Z."/>
            <person name="Gunde-Cimerman N."/>
        </authorList>
    </citation>
    <scope>NUCLEOTIDE SEQUENCE</scope>
    <source>
        <strain evidence="1">EXF-8016</strain>
    </source>
</reference>
<proteinExistence type="predicted"/>
<comment type="caution">
    <text evidence="1">The sequence shown here is derived from an EMBL/GenBank/DDBJ whole genome shotgun (WGS) entry which is preliminary data.</text>
</comment>
<dbReference type="OrthoDB" id="417697at2759"/>
<name>A0A9P8G7A5_AURME</name>
<evidence type="ECO:0000313" key="2">
    <source>
        <dbReference type="Proteomes" id="UP000767238"/>
    </source>
</evidence>
<protein>
    <recommendedName>
        <fullName evidence="3">Methyltransferase domain-containing protein</fullName>
    </recommendedName>
</protein>
<dbReference type="EMBL" id="JAHFYH010000128">
    <property type="protein sequence ID" value="KAH0211931.1"/>
    <property type="molecule type" value="Genomic_DNA"/>
</dbReference>